<dbReference type="EMBL" id="BARS01001875">
    <property type="protein sequence ID" value="GAF77575.1"/>
    <property type="molecule type" value="Genomic_DNA"/>
</dbReference>
<reference evidence="2" key="1">
    <citation type="journal article" date="2014" name="Front. Microbiol.">
        <title>High frequency of phylogenetically diverse reductive dehalogenase-homologous genes in deep subseafloor sedimentary metagenomes.</title>
        <authorList>
            <person name="Kawai M."/>
            <person name="Futagami T."/>
            <person name="Toyoda A."/>
            <person name="Takaki Y."/>
            <person name="Nishi S."/>
            <person name="Hori S."/>
            <person name="Arai W."/>
            <person name="Tsubouchi T."/>
            <person name="Morono Y."/>
            <person name="Uchiyama I."/>
            <person name="Ito T."/>
            <person name="Fujiyama A."/>
            <person name="Inagaki F."/>
            <person name="Takami H."/>
        </authorList>
    </citation>
    <scope>NUCLEOTIDE SEQUENCE</scope>
    <source>
        <strain evidence="2">Expedition CK06-06</strain>
    </source>
</reference>
<sequence>MVDEQRRFSLVSFPFDDYPKEETEAFAEQNQERFRRIKLSRILIKSNEREAREIRNKLIDRTGSFEELARAHSKDIYAEKGGDMGWRYYYDLEADFEDSEPVETIFQLQETEISPVLESRFGWVIYRCNTPALEPDFDLEETVQIARDYMMRYEKGMIEDYVLSQAESFRERVDDVGLLGATIETDYSIGLTDYFPLNYQSYYFLSLVRSPLEQVNLSAAAFSEDFFIQAFSLSLGEVSSPILLDDQVIVLRLDDVREPPEREMELVDDYHTYYAQQSLDQDLQNVLLNPDHIQDDFDQTFYEYVFPRQ</sequence>
<dbReference type="PANTHER" id="PTHR47245">
    <property type="entry name" value="PEPTIDYLPROLYL ISOMERASE"/>
    <property type="match status" value="1"/>
</dbReference>
<feature type="domain" description="PpiC" evidence="1">
    <location>
        <begin position="34"/>
        <end position="130"/>
    </location>
</feature>
<dbReference type="PROSITE" id="PS50198">
    <property type="entry name" value="PPIC_PPIASE_2"/>
    <property type="match status" value="1"/>
</dbReference>
<organism evidence="2">
    <name type="scientific">marine sediment metagenome</name>
    <dbReference type="NCBI Taxonomy" id="412755"/>
    <lineage>
        <taxon>unclassified sequences</taxon>
        <taxon>metagenomes</taxon>
        <taxon>ecological metagenomes</taxon>
    </lineage>
</organism>
<comment type="caution">
    <text evidence="2">The sequence shown here is derived from an EMBL/GenBank/DDBJ whole genome shotgun (WGS) entry which is preliminary data.</text>
</comment>
<dbReference type="SUPFAM" id="SSF54534">
    <property type="entry name" value="FKBP-like"/>
    <property type="match status" value="1"/>
</dbReference>
<dbReference type="InterPro" id="IPR046357">
    <property type="entry name" value="PPIase_dom_sf"/>
</dbReference>
<dbReference type="PANTHER" id="PTHR47245:SF2">
    <property type="entry name" value="PEPTIDYL-PROLYL CIS-TRANS ISOMERASE HP_0175-RELATED"/>
    <property type="match status" value="1"/>
</dbReference>
<dbReference type="AlphaFoldDB" id="X0TNA1"/>
<gene>
    <name evidence="2" type="ORF">S01H1_03439</name>
</gene>
<dbReference type="GO" id="GO:0003755">
    <property type="term" value="F:peptidyl-prolyl cis-trans isomerase activity"/>
    <property type="evidence" value="ECO:0007669"/>
    <property type="project" value="InterPro"/>
</dbReference>
<proteinExistence type="predicted"/>
<evidence type="ECO:0000313" key="2">
    <source>
        <dbReference type="EMBL" id="GAF77575.1"/>
    </source>
</evidence>
<protein>
    <recommendedName>
        <fullName evidence="1">PpiC domain-containing protein</fullName>
    </recommendedName>
</protein>
<accession>X0TNA1</accession>
<dbReference type="InterPro" id="IPR050245">
    <property type="entry name" value="PrsA_foldase"/>
</dbReference>
<dbReference type="Gene3D" id="3.10.50.40">
    <property type="match status" value="1"/>
</dbReference>
<name>X0TNA1_9ZZZZ</name>
<evidence type="ECO:0000259" key="1">
    <source>
        <dbReference type="PROSITE" id="PS50198"/>
    </source>
</evidence>
<dbReference type="Pfam" id="PF00639">
    <property type="entry name" value="Rotamase"/>
    <property type="match status" value="1"/>
</dbReference>
<dbReference type="InterPro" id="IPR000297">
    <property type="entry name" value="PPIase_PpiC"/>
</dbReference>